<dbReference type="Proteomes" id="UP000013232">
    <property type="component" value="Unassembled WGS sequence"/>
</dbReference>
<gene>
    <name evidence="2" type="ORF">C666_09875</name>
</gene>
<dbReference type="eggNOG" id="COG3170">
    <property type="taxonomic scope" value="Bacteria"/>
</dbReference>
<accession>N6Z046</accession>
<evidence type="ECO:0000313" key="3">
    <source>
        <dbReference type="Proteomes" id="UP000013232"/>
    </source>
</evidence>
<dbReference type="AlphaFoldDB" id="N6Z046"/>
<organism evidence="2 3">
    <name type="scientific">Thauera linaloolentis (strain DSM 12138 / JCM 21573 / CCUG 41526 / CIP 105981 / IAM 15112 / NBRC 102519 / 47Lol)</name>
    <dbReference type="NCBI Taxonomy" id="1123367"/>
    <lineage>
        <taxon>Bacteria</taxon>
        <taxon>Pseudomonadati</taxon>
        <taxon>Pseudomonadota</taxon>
        <taxon>Betaproteobacteria</taxon>
        <taxon>Rhodocyclales</taxon>
        <taxon>Zoogloeaceae</taxon>
        <taxon>Thauera</taxon>
    </lineage>
</organism>
<dbReference type="STRING" id="1123367.GCA_000621305_00042"/>
<reference evidence="2 3" key="1">
    <citation type="submission" date="2012-09" db="EMBL/GenBank/DDBJ databases">
        <title>Draft Genome Sequences of 6 Strains from Genus Thauera.</title>
        <authorList>
            <person name="Liu B."/>
            <person name="Shapleigh J.P."/>
            <person name="Frostegard A.H."/>
        </authorList>
    </citation>
    <scope>NUCLEOTIDE SEQUENCE [LARGE SCALE GENOMIC DNA]</scope>
    <source>
        <strain evidence="3">47Lol / DSM 12138</strain>
    </source>
</reference>
<comment type="caution">
    <text evidence="2">The sequence shown here is derived from an EMBL/GenBank/DDBJ whole genome shotgun (WGS) entry which is preliminary data.</text>
</comment>
<name>N6Z046_THAL4</name>
<evidence type="ECO:0000256" key="1">
    <source>
        <dbReference type="SAM" id="MobiDB-lite"/>
    </source>
</evidence>
<sequence length="403" mass="42312">MINRSGLAALGLSLVAHAVLLGGGAWRPVPAVVPELPEPFIQARLIVPPPEAEVPVKAAEAPVAELPPAGAAEAPALKAAPAPRPVRKPRPKPASAALAPPAEPVQVALAAPAAGGGQPASDAPAAAVLAPPMPQAPPIDPMAGAAFDVADADGWPREGAIVYRVMMGDKGFEVGQASHSWSHDTRRYDMRVELKTTGVAALMRSFHYVQRSEGEVGERGLRPLRFTVEQRGRASDAVEFDWSAGKAIIRRGSRAPRAVHILPGDQDVLSLWHQVGIVGTNGLPATLTVLTNKTAKPALLEVVGPEGLRLPIGRLDTVRLRAQAEDGSLSIDIWLASRYGMLPVRIRIADDDGEVLDQQAIQLRLTPAAGAGGLAGGEAAGEIMLAERVELKEETDPMADLYR</sequence>
<evidence type="ECO:0008006" key="4">
    <source>
        <dbReference type="Google" id="ProtNLM"/>
    </source>
</evidence>
<proteinExistence type="predicted"/>
<protein>
    <recommendedName>
        <fullName evidence="4">DUF3108 domain-containing protein</fullName>
    </recommendedName>
</protein>
<dbReference type="InterPro" id="IPR021457">
    <property type="entry name" value="DUF3108"/>
</dbReference>
<feature type="region of interest" description="Disordered" evidence="1">
    <location>
        <begin position="74"/>
        <end position="100"/>
    </location>
</feature>
<dbReference type="EMBL" id="AMXE01000031">
    <property type="protein sequence ID" value="ENO87987.1"/>
    <property type="molecule type" value="Genomic_DNA"/>
</dbReference>
<dbReference type="Pfam" id="PF11306">
    <property type="entry name" value="DUF3108"/>
    <property type="match status" value="1"/>
</dbReference>
<evidence type="ECO:0000313" key="2">
    <source>
        <dbReference type="EMBL" id="ENO87987.1"/>
    </source>
</evidence>
<keyword evidence="3" id="KW-1185">Reference proteome</keyword>
<dbReference type="RefSeq" id="WP_004337849.1">
    <property type="nucleotide sequence ID" value="NZ_AMXE01000031.1"/>
</dbReference>
<dbReference type="OrthoDB" id="8526020at2"/>